<dbReference type="PROSITE" id="PS51257">
    <property type="entry name" value="PROKAR_LIPOPROTEIN"/>
    <property type="match status" value="1"/>
</dbReference>
<reference evidence="2" key="1">
    <citation type="submission" date="2020-05" db="EMBL/GenBank/DDBJ databases">
        <title>Identification of trans-AT polyketide cluster in two marine bacteria, producers of a novel glutaramide-containing polyketide sesbanimide D and analogs.</title>
        <authorList>
            <person name="Kacar D."/>
            <person name="Rodriguez P."/>
            <person name="Canedo L."/>
            <person name="Gonzalez E."/>
            <person name="Galan B."/>
            <person name="De La Calle F."/>
            <person name="Garcia J.L."/>
        </authorList>
    </citation>
    <scope>NUCLEOTIDE SEQUENCE</scope>
    <source>
        <strain evidence="2">PHM038</strain>
    </source>
</reference>
<accession>A0A926NWP5</accession>
<protein>
    <submittedName>
        <fullName evidence="2">Uncharacterized protein</fullName>
    </submittedName>
</protein>
<sequence length="410" mass="45747">MNKSTILYLLSVICLFAFGTSAANANWISAAACFIFQGEANCGERNTDIVNDAGNGIDLLYDTSNDLYDYKSREKIDGETNGYPVFVFEFEKDKDCDSNAANVLKNNRYANKLIENSKQFLNHFIRIRDGSSFITLEIRNQAGQLYYLTYLGSLNHVTGRSIFPAKTSGELGLIFDPGEVLQVTVGVRHSEDTQPIQELQTLLQSTNSLERQAGIYKISSGSDNPHVVQFRGIVNGIIERFDFLGSLNIAQDIGVLKPEKGLCVYFKNSRNTRLPTFNLNARLVIIKSMVELAKADGAQTILNLQVEKGVTMFEYLYGHNYTKELFQLATAGSANLDIKILCSNVKLAVGRLKYNTLDQALVTNAVLEHFESRVKPKWTQDVKSSCFSGEYLNAMDENGHEIFFGHSPTQ</sequence>
<evidence type="ECO:0000313" key="3">
    <source>
        <dbReference type="Proteomes" id="UP000598467"/>
    </source>
</evidence>
<comment type="caution">
    <text evidence="2">The sequence shown here is derived from an EMBL/GenBank/DDBJ whole genome shotgun (WGS) entry which is preliminary data.</text>
</comment>
<feature type="chain" id="PRO_5037318889" evidence="1">
    <location>
        <begin position="26"/>
        <end position="410"/>
    </location>
</feature>
<dbReference type="AlphaFoldDB" id="A0A926NWP5"/>
<feature type="signal peptide" evidence="1">
    <location>
        <begin position="1"/>
        <end position="25"/>
    </location>
</feature>
<keyword evidence="1" id="KW-0732">Signal</keyword>
<dbReference type="RefSeq" id="WP_190289707.1">
    <property type="nucleotide sequence ID" value="NZ_JABFCZ010000002.1"/>
</dbReference>
<gene>
    <name evidence="2" type="ORF">HK439_02120</name>
</gene>
<dbReference type="Proteomes" id="UP000598467">
    <property type="component" value="Unassembled WGS sequence"/>
</dbReference>
<proteinExistence type="predicted"/>
<evidence type="ECO:0000256" key="1">
    <source>
        <dbReference type="SAM" id="SignalP"/>
    </source>
</evidence>
<evidence type="ECO:0000313" key="2">
    <source>
        <dbReference type="EMBL" id="MBD1545045.1"/>
    </source>
</evidence>
<dbReference type="EMBL" id="JABFCZ010000002">
    <property type="protein sequence ID" value="MBD1545045.1"/>
    <property type="molecule type" value="Genomic_DNA"/>
</dbReference>
<organism evidence="2 3">
    <name type="scientific">Roseibium aggregatum</name>
    <dbReference type="NCBI Taxonomy" id="187304"/>
    <lineage>
        <taxon>Bacteria</taxon>
        <taxon>Pseudomonadati</taxon>
        <taxon>Pseudomonadota</taxon>
        <taxon>Alphaproteobacteria</taxon>
        <taxon>Hyphomicrobiales</taxon>
        <taxon>Stappiaceae</taxon>
        <taxon>Roseibium</taxon>
    </lineage>
</organism>
<name>A0A926NWP5_9HYPH</name>